<accession>A0A1S1Q620</accession>
<dbReference type="InterPro" id="IPR001128">
    <property type="entry name" value="Cyt_P450"/>
</dbReference>
<comment type="similarity">
    <text evidence="1 2">Belongs to the cytochrome P450 family.</text>
</comment>
<dbReference type="PANTHER" id="PTHR46696">
    <property type="entry name" value="P450, PUTATIVE (EUROFUNG)-RELATED"/>
    <property type="match status" value="1"/>
</dbReference>
<feature type="region of interest" description="Disordered" evidence="3">
    <location>
        <begin position="397"/>
        <end position="416"/>
    </location>
</feature>
<dbReference type="GO" id="GO:0020037">
    <property type="term" value="F:heme binding"/>
    <property type="evidence" value="ECO:0007669"/>
    <property type="project" value="InterPro"/>
</dbReference>
<comment type="caution">
    <text evidence="4">The sequence shown here is derived from an EMBL/GenBank/DDBJ whole genome shotgun (WGS) entry which is preliminary data.</text>
</comment>
<dbReference type="PROSITE" id="PS00086">
    <property type="entry name" value="CYTOCHROME_P450"/>
    <property type="match status" value="1"/>
</dbReference>
<dbReference type="InterPro" id="IPR036396">
    <property type="entry name" value="Cyt_P450_sf"/>
</dbReference>
<gene>
    <name evidence="4" type="ORF">BBK14_16955</name>
</gene>
<keyword evidence="2" id="KW-0408">Iron</keyword>
<dbReference type="PANTHER" id="PTHR46696:SF1">
    <property type="entry name" value="CYTOCHROME P450 YJIB-RELATED"/>
    <property type="match status" value="1"/>
</dbReference>
<dbReference type="Gene3D" id="1.10.630.10">
    <property type="entry name" value="Cytochrome P450"/>
    <property type="match status" value="1"/>
</dbReference>
<dbReference type="OrthoDB" id="54272at2"/>
<dbReference type="GO" id="GO:0005506">
    <property type="term" value="F:iron ion binding"/>
    <property type="evidence" value="ECO:0007669"/>
    <property type="project" value="InterPro"/>
</dbReference>
<dbReference type="PRINTS" id="PR00359">
    <property type="entry name" value="BP450"/>
</dbReference>
<evidence type="ECO:0000256" key="2">
    <source>
        <dbReference type="RuleBase" id="RU000461"/>
    </source>
</evidence>
<dbReference type="Proteomes" id="UP000179769">
    <property type="component" value="Unassembled WGS sequence"/>
</dbReference>
<sequence length="416" mass="45811">MTTTELPKCPMDPTRDDRKSAALAAQRVRADAGARVVGSFDFGRAILRSATMLQAGAGSEQVKVGGDEHGPVFFLDGEEHRRRRTAIARFFTPKAISTRHRLVMERTSDELLARLRAKGSGQLDELSYQLAVAVAAEIVGLTDSNQVAMARRIQATLLGTRLRGMHPVIRVGAQALTAVHAMRFFLRDVRPAIRSRRRERRDDVISHLIDEGYPDKAILIECMTYAVAGMVTTREFIVMVAWHLFDDDELRARFTAGDEADQTAIIEEILRLEPVAAMLHRRATQDSDLGVGSVKEGELLAVSIRAANVDPETVGECPHALDPDRARRLKAVGSYMSFGDGSHRCPGAQVAINETRVFLDRLMRLPDLRLARTPDMTWCDGLMSYELRGATVTCSRDLTPAAHGTGQDAGPDGERT</sequence>
<evidence type="ECO:0000256" key="1">
    <source>
        <dbReference type="ARBA" id="ARBA00010617"/>
    </source>
</evidence>
<dbReference type="EMBL" id="MAXA01000180">
    <property type="protein sequence ID" value="OHV30313.1"/>
    <property type="molecule type" value="Genomic_DNA"/>
</dbReference>
<dbReference type="CDD" id="cd00302">
    <property type="entry name" value="cytochrome_P450"/>
    <property type="match status" value="1"/>
</dbReference>
<dbReference type="InterPro" id="IPR017972">
    <property type="entry name" value="Cyt_P450_CS"/>
</dbReference>
<proteinExistence type="inferred from homology"/>
<keyword evidence="2" id="KW-0479">Metal-binding</keyword>
<protein>
    <submittedName>
        <fullName evidence="4">Cytochrome</fullName>
    </submittedName>
</protein>
<evidence type="ECO:0000256" key="3">
    <source>
        <dbReference type="SAM" id="MobiDB-lite"/>
    </source>
</evidence>
<keyword evidence="5" id="KW-1185">Reference proteome</keyword>
<dbReference type="GO" id="GO:0016705">
    <property type="term" value="F:oxidoreductase activity, acting on paired donors, with incorporation or reduction of molecular oxygen"/>
    <property type="evidence" value="ECO:0007669"/>
    <property type="project" value="InterPro"/>
</dbReference>
<dbReference type="SUPFAM" id="SSF48264">
    <property type="entry name" value="Cytochrome P450"/>
    <property type="match status" value="1"/>
</dbReference>
<keyword evidence="2" id="KW-0560">Oxidoreductase</keyword>
<dbReference type="AlphaFoldDB" id="A0A1S1Q620"/>
<reference evidence="5" key="1">
    <citation type="submission" date="2016-07" db="EMBL/GenBank/DDBJ databases">
        <title>Frankia sp. NRRL B-16219 Genome sequencing.</title>
        <authorList>
            <person name="Ghodhbane-Gtari F."/>
            <person name="Swanson E."/>
            <person name="Gueddou A."/>
            <person name="Louati M."/>
            <person name="Nouioui I."/>
            <person name="Hezbri K."/>
            <person name="Abebe-Akele F."/>
            <person name="Simpson S."/>
            <person name="Morris K."/>
            <person name="Thomas K."/>
            <person name="Gtari M."/>
            <person name="Tisa L.S."/>
        </authorList>
    </citation>
    <scope>NUCLEOTIDE SEQUENCE [LARGE SCALE GENOMIC DNA]</scope>
    <source>
        <strain evidence="5">NRRL B-16219</strain>
    </source>
</reference>
<evidence type="ECO:0000313" key="4">
    <source>
        <dbReference type="EMBL" id="OHV30313.1"/>
    </source>
</evidence>
<dbReference type="GO" id="GO:0004497">
    <property type="term" value="F:monooxygenase activity"/>
    <property type="evidence" value="ECO:0007669"/>
    <property type="project" value="UniProtKB-KW"/>
</dbReference>
<evidence type="ECO:0000313" key="5">
    <source>
        <dbReference type="Proteomes" id="UP000179769"/>
    </source>
</evidence>
<dbReference type="RefSeq" id="WP_071063014.1">
    <property type="nucleotide sequence ID" value="NZ_MAXA01000180.1"/>
</dbReference>
<dbReference type="InterPro" id="IPR002397">
    <property type="entry name" value="Cyt_P450_B"/>
</dbReference>
<dbReference type="Pfam" id="PF00067">
    <property type="entry name" value="p450"/>
    <property type="match status" value="1"/>
</dbReference>
<keyword evidence="2" id="KW-0503">Monooxygenase</keyword>
<keyword evidence="2" id="KW-0349">Heme</keyword>
<name>A0A1S1Q620_9ACTN</name>
<organism evidence="4 5">
    <name type="scientific">Parafrankia soli</name>
    <dbReference type="NCBI Taxonomy" id="2599596"/>
    <lineage>
        <taxon>Bacteria</taxon>
        <taxon>Bacillati</taxon>
        <taxon>Actinomycetota</taxon>
        <taxon>Actinomycetes</taxon>
        <taxon>Frankiales</taxon>
        <taxon>Frankiaceae</taxon>
        <taxon>Parafrankia</taxon>
    </lineage>
</organism>